<dbReference type="Pfam" id="PF00873">
    <property type="entry name" value="ACR_tran"/>
    <property type="match status" value="1"/>
</dbReference>
<dbReference type="PANTHER" id="PTHR32063:SF0">
    <property type="entry name" value="SWARMING MOTILITY PROTEIN SWRC"/>
    <property type="match status" value="1"/>
</dbReference>
<dbReference type="GO" id="GO:0042910">
    <property type="term" value="F:xenobiotic transmembrane transporter activity"/>
    <property type="evidence" value="ECO:0007669"/>
    <property type="project" value="TreeGrafter"/>
</dbReference>
<dbReference type="SUPFAM" id="SSF82714">
    <property type="entry name" value="Multidrug efflux transporter AcrB TolC docking domain, DN and DC subdomains"/>
    <property type="match status" value="2"/>
</dbReference>
<feature type="transmembrane region" description="Helical" evidence="1">
    <location>
        <begin position="892"/>
        <end position="912"/>
    </location>
</feature>
<dbReference type="EMBL" id="CBDS010000087">
    <property type="protein sequence ID" value="CDB46395.1"/>
    <property type="molecule type" value="Genomic_DNA"/>
</dbReference>
<feature type="transmembrane region" description="Helical" evidence="1">
    <location>
        <begin position="362"/>
        <end position="379"/>
    </location>
</feature>
<name>R6IAS8_9FIRM</name>
<gene>
    <name evidence="2" type="ORF">BN533_01451</name>
</gene>
<accession>A0A3G9H7Y1</accession>
<evidence type="ECO:0000313" key="2">
    <source>
        <dbReference type="EMBL" id="CDB46395.1"/>
    </source>
</evidence>
<feature type="transmembrane region" description="Helical" evidence="1">
    <location>
        <begin position="391"/>
        <end position="413"/>
    </location>
</feature>
<dbReference type="HOGENOM" id="CLU_002755_1_2_9"/>
<evidence type="ECO:0000256" key="1">
    <source>
        <dbReference type="SAM" id="Phobius"/>
    </source>
</evidence>
<feature type="transmembrane region" description="Helical" evidence="1">
    <location>
        <begin position="962"/>
        <end position="983"/>
    </location>
</feature>
<keyword evidence="1" id="KW-0472">Membrane</keyword>
<dbReference type="SUPFAM" id="SSF82866">
    <property type="entry name" value="Multidrug efflux transporter AcrB transmembrane domain"/>
    <property type="match status" value="2"/>
</dbReference>
<organism evidence="2">
    <name type="scientific">Phascolarctobacterium faecium</name>
    <dbReference type="NCBI Taxonomy" id="33025"/>
    <lineage>
        <taxon>Bacteria</taxon>
        <taxon>Bacillati</taxon>
        <taxon>Bacillota</taxon>
        <taxon>Negativicutes</taxon>
        <taxon>Acidaminococcales</taxon>
        <taxon>Acidaminococcaceae</taxon>
        <taxon>Phascolarctobacterium</taxon>
    </lineage>
</organism>
<dbReference type="Gene3D" id="3.30.70.1430">
    <property type="entry name" value="Multidrug efflux transporter AcrB pore domain"/>
    <property type="match status" value="2"/>
</dbReference>
<dbReference type="Gene3D" id="3.30.70.1320">
    <property type="entry name" value="Multidrug efflux transporter AcrB pore domain like"/>
    <property type="match status" value="1"/>
</dbReference>
<dbReference type="PRINTS" id="PR00702">
    <property type="entry name" value="ACRIFLAVINRP"/>
</dbReference>
<dbReference type="InterPro" id="IPR001036">
    <property type="entry name" value="Acrflvin-R"/>
</dbReference>
<reference evidence="2" key="1">
    <citation type="submission" date="2012-11" db="EMBL/GenBank/DDBJ databases">
        <title>Dependencies among metagenomic species, viruses, plasmids and units of genetic variation.</title>
        <authorList>
            <person name="Nielsen H.B."/>
            <person name="Almeida M."/>
            <person name="Juncker A.S."/>
            <person name="Rasmussen S."/>
            <person name="Li J."/>
            <person name="Sunagawa S."/>
            <person name="Plichta D."/>
            <person name="Gautier L."/>
            <person name="Le Chatelier E."/>
            <person name="Peletier E."/>
            <person name="Bonde I."/>
            <person name="Nielsen T."/>
            <person name="Manichanh C."/>
            <person name="Arumugam M."/>
            <person name="Batto J."/>
            <person name="Santos M.B.Q.D."/>
            <person name="Blom N."/>
            <person name="Borruel N."/>
            <person name="Burgdorf K.S."/>
            <person name="Boumezbeur F."/>
            <person name="Casellas F."/>
            <person name="Dore J."/>
            <person name="Guarner F."/>
            <person name="Hansen T."/>
            <person name="Hildebrand F."/>
            <person name="Kaas R.S."/>
            <person name="Kennedy S."/>
            <person name="Kristiansen K."/>
            <person name="Kultima J.R."/>
            <person name="Leonard P."/>
            <person name="Levenez F."/>
            <person name="Lund O."/>
            <person name="Moumen B."/>
            <person name="Le Paslier D."/>
            <person name="Pons N."/>
            <person name="Pedersen O."/>
            <person name="Prifti E."/>
            <person name="Qin J."/>
            <person name="Raes J."/>
            <person name="Tap J."/>
            <person name="Tims S."/>
            <person name="Ussery D.W."/>
            <person name="Yamada T."/>
            <person name="MetaHit consortium"/>
            <person name="Renault P."/>
            <person name="Sicheritz-Ponten T."/>
            <person name="Bork P."/>
            <person name="Wang J."/>
            <person name="Brunak S."/>
            <person name="Ehrlich S.D."/>
        </authorList>
    </citation>
    <scope>NUCLEOTIDE SEQUENCE [LARGE SCALE GENOMIC DNA]</scope>
</reference>
<comment type="caution">
    <text evidence="2">The sequence shown here is derived from an EMBL/GenBank/DDBJ whole genome shotgun (WGS) entry which is preliminary data.</text>
</comment>
<feature type="transmembrane region" description="Helical" evidence="1">
    <location>
        <begin position="433"/>
        <end position="453"/>
    </location>
</feature>
<dbReference type="InterPro" id="IPR027463">
    <property type="entry name" value="AcrB_DN_DC_subdom"/>
</dbReference>
<dbReference type="eggNOG" id="COG0841">
    <property type="taxonomic scope" value="Bacteria"/>
</dbReference>
<dbReference type="SUPFAM" id="SSF82693">
    <property type="entry name" value="Multidrug efflux transporter AcrB pore domain, PN1, PN2, PC1 and PC2 subdomains"/>
    <property type="match status" value="3"/>
</dbReference>
<feature type="transmembrane region" description="Helical" evidence="1">
    <location>
        <begin position="336"/>
        <end position="355"/>
    </location>
</feature>
<accession>R6IAS8</accession>
<protein>
    <submittedName>
        <fullName evidence="2">Heavy metal efflux pump CzcA family</fullName>
    </submittedName>
</protein>
<sequence>MLNKMIGTFIRRPVFTTMFVLLLVVFGIKSYPNLGVDLYPDVELPLVSVTVTYTGASPEEMETLITRPIEDRVSQVAGIKTLSSTVREGYSQTTLEFELGVDPREMASEVREKVASVRRRLPDDIDEPVVQRFDISSQSIAAFTFASDSRSREETRKIVEDVVKEELQRVEGVSEVSVVGASLRAIKLIADPEKLNSYNISFQTILDKVNSENINTPGGKARYNDMEITVRTLGKYKNIDDIKNIVIANQDGRPIQLSDVVKVVDSWEDEDTYSRSNKVPSVMVLVRKQSKTNTVDVVDGVNASMEQMMENDLPKDIKVDVVRDQSAYIRENVADVWNAILFGGFLALLITYMFLRDFRATIIGGLSIPTSVIATFFLMKSMDFTLNNMSLMALSLAVGILIDDAIVLIENIFRHMEMGKSPIQAAQDATEELSLAILATSLSLMAVFVPIGSMGEVVGQYFKQFGLTVAFALAFSTMAAYTLTPMISAYWLKDYREEHAKPYKHPRPKVVQICLDKFEAGFQVICRMYDELMVFAFQHPWKIVLISVASLIFNLFLLPFIGTEYQPTYDSGEFSVSVKAPAGTSIERMKELTLPLEEEILQMPEVRIAAMRLGGSRVPINEGNIDVKLIPSSDRDRSMIDIMDELRRKFGNVEELKVAVVSNQGGGRGDSRPVQVGLRGSDLELLTTYAQNLAERIRQVPGSTDVDISSSEEEPEIIVKVDPLRASAMGLDSTSVGKVVEMAFLGKSTSNSFTIGDNDYDIIVQLDAAHRRDINDVANLRVSNTEGKFVRLGDVADVYFSSGPTRIDREDRQRQIVVYANTVGITPGDLIQKIQTEMIPDMNMQVGYRYKMIGQADTMAKAFSEIAKAVILAIIMIYMVLAAEFESFMQPLVIMMSLPFAIIGAVLGLMVAGQTANMMSLIGFTMLLGLVTKNAILLVDYANQARAKGMPLREALREACALRIRPIFMTTLSTILGMLPIALGLGAGAELRQSMGVVLVGGLTTSTLLTLVVVPLLYLLSEEWKEKHLHKS</sequence>
<feature type="transmembrane region" description="Helical" evidence="1">
    <location>
        <begin position="866"/>
        <end position="885"/>
    </location>
</feature>
<keyword evidence="1" id="KW-1133">Transmembrane helix</keyword>
<keyword evidence="1" id="KW-0812">Transmembrane</keyword>
<feature type="transmembrane region" description="Helical" evidence="1">
    <location>
        <begin position="918"/>
        <end position="941"/>
    </location>
</feature>
<feature type="transmembrane region" description="Helical" evidence="1">
    <location>
        <begin position="995"/>
        <end position="1020"/>
    </location>
</feature>
<dbReference type="Gene3D" id="1.20.1640.10">
    <property type="entry name" value="Multidrug efflux transporter AcrB transmembrane domain"/>
    <property type="match status" value="2"/>
</dbReference>
<dbReference type="AlphaFoldDB" id="R6IAS8"/>
<dbReference type="Gene3D" id="3.30.2090.10">
    <property type="entry name" value="Multidrug efflux transporter AcrB TolC docking domain, DN and DC subdomains"/>
    <property type="match status" value="2"/>
</dbReference>
<feature type="transmembrane region" description="Helical" evidence="1">
    <location>
        <begin position="465"/>
        <end position="492"/>
    </location>
</feature>
<dbReference type="GO" id="GO:0005886">
    <property type="term" value="C:plasma membrane"/>
    <property type="evidence" value="ECO:0007669"/>
    <property type="project" value="TreeGrafter"/>
</dbReference>
<dbReference type="STRING" id="1262914.BN533_01451"/>
<dbReference type="Gene3D" id="3.30.70.1440">
    <property type="entry name" value="Multidrug efflux transporter AcrB pore domain"/>
    <property type="match status" value="1"/>
</dbReference>
<proteinExistence type="predicted"/>
<dbReference type="PANTHER" id="PTHR32063">
    <property type="match status" value="1"/>
</dbReference>